<gene>
    <name evidence="1" type="ORF">LEP1GSC060_0661</name>
</gene>
<accession>N1WM09</accession>
<evidence type="ECO:0000313" key="2">
    <source>
        <dbReference type="Proteomes" id="UP000012313"/>
    </source>
</evidence>
<comment type="caution">
    <text evidence="1">The sequence shown here is derived from an EMBL/GenBank/DDBJ whole genome shotgun (WGS) entry which is preliminary data.</text>
</comment>
<proteinExistence type="predicted"/>
<name>N1WM09_9LEPT</name>
<dbReference type="EMBL" id="AOHC02000023">
    <property type="protein sequence ID" value="EMY78282.1"/>
    <property type="molecule type" value="Genomic_DNA"/>
</dbReference>
<sequence length="210" mass="24260">MPTSITQKAVSLVSKNSHKKLSEFKRLGNHLYRNSNDLIHCIHFQYSQWNSGENGKFTINLAIVSESLYKFWTGNSLPKNPATALWPIQVRLSSLLPEKFDKWWTVDLNTNLVILTKEIIECLQAYALPFFSKYSSINELFDELKFDKSIPGIFESQRPLLLAMIYKLKQNEKESIKLIQKAFHESEGSRFQETVVLLANRLGLHINLIT</sequence>
<dbReference type="InterPro" id="IPR025412">
    <property type="entry name" value="DUF4304"/>
</dbReference>
<evidence type="ECO:0000313" key="1">
    <source>
        <dbReference type="EMBL" id="EMY78282.1"/>
    </source>
</evidence>
<reference evidence="1" key="1">
    <citation type="submission" date="2013-03" db="EMBL/GenBank/DDBJ databases">
        <authorList>
            <person name="Harkins D.M."/>
            <person name="Durkin A.S."/>
            <person name="Brinkac L.M."/>
            <person name="Haft D.H."/>
            <person name="Selengut J.D."/>
            <person name="Sanka R."/>
            <person name="DePew J."/>
            <person name="Purushe J."/>
            <person name="Hartskeerl R.A."/>
            <person name="Ahmed A."/>
            <person name="van der Linden H."/>
            <person name="Goris M.G.A."/>
            <person name="Vinetz J.M."/>
            <person name="Sutton G.G."/>
            <person name="Nierman W.C."/>
            <person name="Fouts D.E."/>
        </authorList>
    </citation>
    <scope>NUCLEOTIDE SEQUENCE [LARGE SCALE GENOMIC DNA]</scope>
    <source>
        <strain evidence="1">ICFT</strain>
    </source>
</reference>
<dbReference type="OrthoDB" id="1097772at2"/>
<organism evidence="1 2">
    <name type="scientific">Leptospira weilii serovar Ranarum str. ICFT</name>
    <dbReference type="NCBI Taxonomy" id="1218598"/>
    <lineage>
        <taxon>Bacteria</taxon>
        <taxon>Pseudomonadati</taxon>
        <taxon>Spirochaetota</taxon>
        <taxon>Spirochaetia</taxon>
        <taxon>Leptospirales</taxon>
        <taxon>Leptospiraceae</taxon>
        <taxon>Leptospira</taxon>
    </lineage>
</organism>
<keyword evidence="2" id="KW-1185">Reference proteome</keyword>
<protein>
    <submittedName>
        <fullName evidence="1">PF14137 domain protein</fullName>
    </submittedName>
</protein>
<dbReference type="AlphaFoldDB" id="N1WM09"/>
<dbReference type="Proteomes" id="UP000012313">
    <property type="component" value="Unassembled WGS sequence"/>
</dbReference>
<dbReference type="Pfam" id="PF14137">
    <property type="entry name" value="DUF4304"/>
    <property type="match status" value="1"/>
</dbReference>
<dbReference type="RefSeq" id="WP_002999833.1">
    <property type="nucleotide sequence ID" value="NZ_AOHC02000023.1"/>
</dbReference>